<protein>
    <submittedName>
        <fullName evidence="1">Uncharacterized protein</fullName>
    </submittedName>
</protein>
<proteinExistence type="predicted"/>
<keyword evidence="2" id="KW-1185">Reference proteome</keyword>
<name>A0ABQ2BPD7_9SPHI</name>
<evidence type="ECO:0000313" key="1">
    <source>
        <dbReference type="EMBL" id="GGI29048.1"/>
    </source>
</evidence>
<reference evidence="2" key="1">
    <citation type="journal article" date="2019" name="Int. J. Syst. Evol. Microbiol.">
        <title>The Global Catalogue of Microorganisms (GCM) 10K type strain sequencing project: providing services to taxonomists for standard genome sequencing and annotation.</title>
        <authorList>
            <consortium name="The Broad Institute Genomics Platform"/>
            <consortium name="The Broad Institute Genome Sequencing Center for Infectious Disease"/>
            <person name="Wu L."/>
            <person name="Ma J."/>
        </authorList>
    </citation>
    <scope>NUCLEOTIDE SEQUENCE [LARGE SCALE GENOMIC DNA]</scope>
    <source>
        <strain evidence="2">CCM 8939</strain>
    </source>
</reference>
<dbReference type="Proteomes" id="UP000645390">
    <property type="component" value="Unassembled WGS sequence"/>
</dbReference>
<dbReference type="EMBL" id="BMDJ01000013">
    <property type="protein sequence ID" value="GGI29048.1"/>
    <property type="molecule type" value="Genomic_DNA"/>
</dbReference>
<comment type="caution">
    <text evidence="1">The sequence shown here is derived from an EMBL/GenBank/DDBJ whole genome shotgun (WGS) entry which is preliminary data.</text>
</comment>
<evidence type="ECO:0000313" key="2">
    <source>
        <dbReference type="Proteomes" id="UP000645390"/>
    </source>
</evidence>
<organism evidence="1 2">
    <name type="scientific">Pedobacter mendelii</name>
    <dbReference type="NCBI Taxonomy" id="1908240"/>
    <lineage>
        <taxon>Bacteria</taxon>
        <taxon>Pseudomonadati</taxon>
        <taxon>Bacteroidota</taxon>
        <taxon>Sphingobacteriia</taxon>
        <taxon>Sphingobacteriales</taxon>
        <taxon>Sphingobacteriaceae</taxon>
        <taxon>Pedobacter</taxon>
    </lineage>
</organism>
<accession>A0ABQ2BPD7</accession>
<sequence>MGIVIKSDDDLIQFEYELVVNKDLPESVLDKPQAFDESESGANIKEILDLVSKMEKSINPEPSRYQTKKELFKAKAEADIKRDTITNKRK</sequence>
<gene>
    <name evidence="1" type="ORF">GCM10008119_35690</name>
</gene>